<keyword evidence="1" id="KW-0472">Membrane</keyword>
<sequence>MGEEQISNTTFISVGLFALLIFSIFFYKFLDFIAYYFFRRPLFVNIPFGLKKLNRQQRGYITSHFPLYNHLSKTKQAVFDHRVRKFIEYHEFAGREGFHITDEVKVLTSSCAVLLTFGMRYFDLPSINTILIFPDVYYSTLNQNYHKGEFNPMHKTLVLSWKHFLEGFDDDKDGVNLGIHEFAHALFASNFGGSDTSADIFNEGLEDLRLILEDGQHMQLIYDSGFLRSYAFTNAMEFFAVCMETLIEQPTEFKYTLPQLYEVITEMLNFSVFREFKLK</sequence>
<evidence type="ECO:0000313" key="3">
    <source>
        <dbReference type="Proteomes" id="UP000199138"/>
    </source>
</evidence>
<dbReference type="OrthoDB" id="9786424at2"/>
<keyword evidence="1" id="KW-0812">Transmembrane</keyword>
<evidence type="ECO:0008006" key="4">
    <source>
        <dbReference type="Google" id="ProtNLM"/>
    </source>
</evidence>
<evidence type="ECO:0000256" key="1">
    <source>
        <dbReference type="SAM" id="Phobius"/>
    </source>
</evidence>
<dbReference type="Gene3D" id="3.40.390.10">
    <property type="entry name" value="Collagenase (Catalytic Domain)"/>
    <property type="match status" value="1"/>
</dbReference>
<evidence type="ECO:0000313" key="2">
    <source>
        <dbReference type="EMBL" id="SFU48618.1"/>
    </source>
</evidence>
<dbReference type="PANTHER" id="PTHR30164">
    <property type="entry name" value="MTFA PEPTIDASE"/>
    <property type="match status" value="1"/>
</dbReference>
<feature type="transmembrane region" description="Helical" evidence="1">
    <location>
        <begin position="12"/>
        <end position="38"/>
    </location>
</feature>
<dbReference type="Pfam" id="PF06167">
    <property type="entry name" value="Peptidase_M90"/>
    <property type="match status" value="1"/>
</dbReference>
<dbReference type="InterPro" id="IPR024079">
    <property type="entry name" value="MetalloPept_cat_dom_sf"/>
</dbReference>
<dbReference type="RefSeq" id="WP_093024679.1">
    <property type="nucleotide sequence ID" value="NZ_FPBK01000005.1"/>
</dbReference>
<dbReference type="SUPFAM" id="SSF55486">
    <property type="entry name" value="Metalloproteases ('zincins'), catalytic domain"/>
    <property type="match status" value="1"/>
</dbReference>
<reference evidence="2 3" key="1">
    <citation type="submission" date="2016-10" db="EMBL/GenBank/DDBJ databases">
        <authorList>
            <person name="de Groot N.N."/>
        </authorList>
    </citation>
    <scope>NUCLEOTIDE SEQUENCE [LARGE SCALE GENOMIC DNA]</scope>
    <source>
        <strain evidence="2 3">CGMCC 1.12333</strain>
    </source>
</reference>
<proteinExistence type="predicted"/>
<dbReference type="AlphaFoldDB" id="A0A1I7GJJ9"/>
<dbReference type="GO" id="GO:0004177">
    <property type="term" value="F:aminopeptidase activity"/>
    <property type="evidence" value="ECO:0007669"/>
    <property type="project" value="TreeGrafter"/>
</dbReference>
<dbReference type="InterPro" id="IPR010384">
    <property type="entry name" value="MtfA_fam"/>
</dbReference>
<dbReference type="InterPro" id="IPR042252">
    <property type="entry name" value="MtfA_N"/>
</dbReference>
<name>A0A1I7GJJ9_9FLAO</name>
<dbReference type="EMBL" id="FPBK01000005">
    <property type="protein sequence ID" value="SFU48618.1"/>
    <property type="molecule type" value="Genomic_DNA"/>
</dbReference>
<protein>
    <recommendedName>
        <fullName evidence="4">Zinc-dependent peptidase</fullName>
    </recommendedName>
</protein>
<gene>
    <name evidence="2" type="ORF">SAMN05216480_1053</name>
</gene>
<dbReference type="Proteomes" id="UP000199138">
    <property type="component" value="Unassembled WGS sequence"/>
</dbReference>
<accession>A0A1I7GJJ9</accession>
<dbReference type="GO" id="GO:0008237">
    <property type="term" value="F:metallopeptidase activity"/>
    <property type="evidence" value="ECO:0007669"/>
    <property type="project" value="InterPro"/>
</dbReference>
<dbReference type="GO" id="GO:0005829">
    <property type="term" value="C:cytosol"/>
    <property type="evidence" value="ECO:0007669"/>
    <property type="project" value="TreeGrafter"/>
</dbReference>
<dbReference type="STRING" id="1224947.SAMN05216480_1053"/>
<dbReference type="PANTHER" id="PTHR30164:SF2">
    <property type="entry name" value="PROTEIN MTFA"/>
    <property type="match status" value="1"/>
</dbReference>
<dbReference type="CDD" id="cd20170">
    <property type="entry name" value="Peptidase_M90-like"/>
    <property type="match status" value="1"/>
</dbReference>
<organism evidence="2 3">
    <name type="scientific">Pustulibacterium marinum</name>
    <dbReference type="NCBI Taxonomy" id="1224947"/>
    <lineage>
        <taxon>Bacteria</taxon>
        <taxon>Pseudomonadati</taxon>
        <taxon>Bacteroidota</taxon>
        <taxon>Flavobacteriia</taxon>
        <taxon>Flavobacteriales</taxon>
        <taxon>Flavobacteriaceae</taxon>
        <taxon>Pustulibacterium</taxon>
    </lineage>
</organism>
<keyword evidence="1" id="KW-1133">Transmembrane helix</keyword>
<keyword evidence="3" id="KW-1185">Reference proteome</keyword>
<dbReference type="Gene3D" id="1.10.472.150">
    <property type="entry name" value="Glucose-regulated metallo-peptidase M90, N-terminal domain"/>
    <property type="match status" value="1"/>
</dbReference>